<protein>
    <submittedName>
        <fullName evidence="3">CBM35 domain-containing protein</fullName>
    </submittedName>
</protein>
<keyword evidence="4" id="KW-1185">Reference proteome</keyword>
<comment type="caution">
    <text evidence="3">The sequence shown here is derived from an EMBL/GenBank/DDBJ whole genome shotgun (WGS) entry which is preliminary data.</text>
</comment>
<feature type="compositionally biased region" description="Basic and acidic residues" evidence="1">
    <location>
        <begin position="108"/>
        <end position="122"/>
    </location>
</feature>
<sequence length="331" mass="33369">MGELTTVTTAGSSGAPQGPEDGAPQDDDPFGYLYRPADGGSGQPAEPQQGVPRTSYSRPMEVGRAQYGQPPRPQQPYPPQPGYPQPQPQQPYPPQGDFGSAPTQQTRYAEHSRPQPGEERPPGRGRGKGAVIGAVAVVAAIAIGAGIALSTGDPDKDKDEEAKGGTTAASAPATPGGATGSADPTSAAASATPSATASGGLGPVDAGQLQGQNAPSANTVKGTKSADGSYLTLNPGGTVTWAGDLPTAGTYKFTVHYNNPGADVRATMAVNGKDWPGGANLKNYSPGKDPAASWFNTYITPPMQAGANTIVISLPPGSGTILIDQVVLEAA</sequence>
<feature type="compositionally biased region" description="Basic and acidic residues" evidence="1">
    <location>
        <begin position="153"/>
        <end position="163"/>
    </location>
</feature>
<reference evidence="4" key="1">
    <citation type="journal article" date="2019" name="Int. J. Syst. Evol. Microbiol.">
        <title>The Global Catalogue of Microorganisms (GCM) 10K type strain sequencing project: providing services to taxonomists for standard genome sequencing and annotation.</title>
        <authorList>
            <consortium name="The Broad Institute Genomics Platform"/>
            <consortium name="The Broad Institute Genome Sequencing Center for Infectious Disease"/>
            <person name="Wu L."/>
            <person name="Ma J."/>
        </authorList>
    </citation>
    <scope>NUCLEOTIDE SEQUENCE [LARGE SCALE GENOMIC DNA]</scope>
    <source>
        <strain evidence="4">JCM 12393</strain>
    </source>
</reference>
<keyword evidence="2" id="KW-0472">Membrane</keyword>
<evidence type="ECO:0000313" key="3">
    <source>
        <dbReference type="EMBL" id="GAA1394763.1"/>
    </source>
</evidence>
<feature type="compositionally biased region" description="Low complexity" evidence="1">
    <location>
        <begin position="164"/>
        <end position="198"/>
    </location>
</feature>
<feature type="region of interest" description="Disordered" evidence="1">
    <location>
        <begin position="1"/>
        <end position="128"/>
    </location>
</feature>
<gene>
    <name evidence="3" type="ORF">GCM10009639_29240</name>
</gene>
<evidence type="ECO:0000256" key="2">
    <source>
        <dbReference type="SAM" id="Phobius"/>
    </source>
</evidence>
<feature type="transmembrane region" description="Helical" evidence="2">
    <location>
        <begin position="130"/>
        <end position="149"/>
    </location>
</feature>
<evidence type="ECO:0000313" key="4">
    <source>
        <dbReference type="Proteomes" id="UP001499863"/>
    </source>
</evidence>
<dbReference type="Proteomes" id="UP001499863">
    <property type="component" value="Unassembled WGS sequence"/>
</dbReference>
<name>A0ABP4INL9_9ACTN</name>
<dbReference type="SUPFAM" id="SSF49785">
    <property type="entry name" value="Galactose-binding domain-like"/>
    <property type="match status" value="1"/>
</dbReference>
<feature type="region of interest" description="Disordered" evidence="1">
    <location>
        <begin position="149"/>
        <end position="226"/>
    </location>
</feature>
<dbReference type="Gene3D" id="2.60.120.260">
    <property type="entry name" value="Galactose-binding domain-like"/>
    <property type="match status" value="1"/>
</dbReference>
<dbReference type="InterPro" id="IPR008979">
    <property type="entry name" value="Galactose-bd-like_sf"/>
</dbReference>
<feature type="compositionally biased region" description="Polar residues" evidence="1">
    <location>
        <begin position="209"/>
        <end position="222"/>
    </location>
</feature>
<proteinExistence type="predicted"/>
<accession>A0ABP4INL9</accession>
<feature type="compositionally biased region" description="Pro residues" evidence="1">
    <location>
        <begin position="70"/>
        <end position="94"/>
    </location>
</feature>
<keyword evidence="2" id="KW-0812">Transmembrane</keyword>
<feature type="compositionally biased region" description="Polar residues" evidence="1">
    <location>
        <begin position="1"/>
        <end position="15"/>
    </location>
</feature>
<evidence type="ECO:0000256" key="1">
    <source>
        <dbReference type="SAM" id="MobiDB-lite"/>
    </source>
</evidence>
<organism evidence="3 4">
    <name type="scientific">Kitasatospora putterlickiae</name>
    <dbReference type="NCBI Taxonomy" id="221725"/>
    <lineage>
        <taxon>Bacteria</taxon>
        <taxon>Bacillati</taxon>
        <taxon>Actinomycetota</taxon>
        <taxon>Actinomycetes</taxon>
        <taxon>Kitasatosporales</taxon>
        <taxon>Streptomycetaceae</taxon>
        <taxon>Kitasatospora</taxon>
    </lineage>
</organism>
<keyword evidence="2" id="KW-1133">Transmembrane helix</keyword>
<dbReference type="EMBL" id="BAAAKJ010000153">
    <property type="protein sequence ID" value="GAA1394763.1"/>
    <property type="molecule type" value="Genomic_DNA"/>
</dbReference>